<name>A0AAD9A086_9PEZI</name>
<dbReference type="Proteomes" id="UP001243330">
    <property type="component" value="Unassembled WGS sequence"/>
</dbReference>
<gene>
    <name evidence="2" type="ORF">CCHR01_18597</name>
</gene>
<dbReference type="InterPro" id="IPR046797">
    <property type="entry name" value="PDDEXK_12"/>
</dbReference>
<dbReference type="Pfam" id="PF20516">
    <property type="entry name" value="PDDEXK_12"/>
    <property type="match status" value="1"/>
</dbReference>
<reference evidence="2" key="1">
    <citation type="submission" date="2023-01" db="EMBL/GenBank/DDBJ databases">
        <title>Colletotrichum chrysophilum M932 genome sequence.</title>
        <authorList>
            <person name="Baroncelli R."/>
        </authorList>
    </citation>
    <scope>NUCLEOTIDE SEQUENCE</scope>
    <source>
        <strain evidence="2">M932</strain>
    </source>
</reference>
<protein>
    <recommendedName>
        <fullName evidence="1">PD-(D/E)XK nuclease-like domain-containing protein</fullName>
    </recommendedName>
</protein>
<proteinExistence type="predicted"/>
<sequence length="101" mass="11238">MSPITVSIETKKNDGSEDVAKSRLSVWASAQILRLRQLIGSKEPLGITLPLVVVLGSTWQLLFAVEKDDRIEVIQSQSFSHEAAFFKTELGGIKMAAWYYP</sequence>
<accession>A0AAD9A086</accession>
<comment type="caution">
    <text evidence="2">The sequence shown here is derived from an EMBL/GenBank/DDBJ whole genome shotgun (WGS) entry which is preliminary data.</text>
</comment>
<evidence type="ECO:0000313" key="2">
    <source>
        <dbReference type="EMBL" id="KAK1838775.1"/>
    </source>
</evidence>
<organism evidence="2 3">
    <name type="scientific">Colletotrichum chrysophilum</name>
    <dbReference type="NCBI Taxonomy" id="1836956"/>
    <lineage>
        <taxon>Eukaryota</taxon>
        <taxon>Fungi</taxon>
        <taxon>Dikarya</taxon>
        <taxon>Ascomycota</taxon>
        <taxon>Pezizomycotina</taxon>
        <taxon>Sordariomycetes</taxon>
        <taxon>Hypocreomycetidae</taxon>
        <taxon>Glomerellales</taxon>
        <taxon>Glomerellaceae</taxon>
        <taxon>Colletotrichum</taxon>
        <taxon>Colletotrichum gloeosporioides species complex</taxon>
    </lineage>
</organism>
<keyword evidence="3" id="KW-1185">Reference proteome</keyword>
<feature type="domain" description="PD-(D/E)XK nuclease-like" evidence="1">
    <location>
        <begin position="2"/>
        <end position="70"/>
    </location>
</feature>
<dbReference type="EMBL" id="JAQOWY010000769">
    <property type="protein sequence ID" value="KAK1838775.1"/>
    <property type="molecule type" value="Genomic_DNA"/>
</dbReference>
<evidence type="ECO:0000313" key="3">
    <source>
        <dbReference type="Proteomes" id="UP001243330"/>
    </source>
</evidence>
<dbReference type="AlphaFoldDB" id="A0AAD9A086"/>
<evidence type="ECO:0000259" key="1">
    <source>
        <dbReference type="Pfam" id="PF20516"/>
    </source>
</evidence>